<dbReference type="InterPro" id="IPR036388">
    <property type="entry name" value="WH-like_DNA-bd_sf"/>
</dbReference>
<name>A0A9D1IKJ2_9BURK</name>
<dbReference type="AlphaFoldDB" id="A0A9D1IKJ2"/>
<keyword evidence="3" id="KW-0238">DNA-binding</keyword>
<dbReference type="InterPro" id="IPR000847">
    <property type="entry name" value="LysR_HTH_N"/>
</dbReference>
<dbReference type="Pfam" id="PF00126">
    <property type="entry name" value="HTH_1"/>
    <property type="match status" value="1"/>
</dbReference>
<evidence type="ECO:0000313" key="7">
    <source>
        <dbReference type="Proteomes" id="UP000824083"/>
    </source>
</evidence>
<feature type="domain" description="HTH lysR-type" evidence="5">
    <location>
        <begin position="6"/>
        <end position="63"/>
    </location>
</feature>
<accession>A0A9D1IKJ2</accession>
<dbReference type="GO" id="GO:0043565">
    <property type="term" value="F:sequence-specific DNA binding"/>
    <property type="evidence" value="ECO:0007669"/>
    <property type="project" value="TreeGrafter"/>
</dbReference>
<dbReference type="InterPro" id="IPR058163">
    <property type="entry name" value="LysR-type_TF_proteobact-type"/>
</dbReference>
<dbReference type="GO" id="GO:0003700">
    <property type="term" value="F:DNA-binding transcription factor activity"/>
    <property type="evidence" value="ECO:0007669"/>
    <property type="project" value="InterPro"/>
</dbReference>
<evidence type="ECO:0000256" key="1">
    <source>
        <dbReference type="ARBA" id="ARBA00009437"/>
    </source>
</evidence>
<dbReference type="EMBL" id="DVMY01000075">
    <property type="protein sequence ID" value="HIU37514.1"/>
    <property type="molecule type" value="Genomic_DNA"/>
</dbReference>
<comment type="similarity">
    <text evidence="1">Belongs to the LysR transcriptional regulatory family.</text>
</comment>
<evidence type="ECO:0000256" key="4">
    <source>
        <dbReference type="ARBA" id="ARBA00023163"/>
    </source>
</evidence>
<evidence type="ECO:0000256" key="2">
    <source>
        <dbReference type="ARBA" id="ARBA00023015"/>
    </source>
</evidence>
<sequence>MANRVDDLQAWRVFVTYAETGSLSTCGEVMGIEPSSVSRTIESLEKGIGQELVLHNSRPMELTEVGIKAKKHIEPILRAHQKFLEALASDSAALKGHIRVSVAPGFASRRLMPFLTDFAKLYPNIDIDVVTGFKEPDIAKGRCDLGVLTGVPTLPNLVYMYRGRNIYLPVASPQYISAHGMPLHPHDLAKHIVYAYNGPVRTETKTLCRGNDEVPPNLDRVVRMADITTIRQAVIAGNGVGLDIPLVQIWEDLVDGRLVPIMPGWMRQPEECFIVCSKANWHFRRVRIFQQWFAENMKKTFDGYEERVAGIVGLPPKQNISPSEIFRTANH</sequence>
<dbReference type="Gene3D" id="1.10.10.10">
    <property type="entry name" value="Winged helix-like DNA-binding domain superfamily/Winged helix DNA-binding domain"/>
    <property type="match status" value="1"/>
</dbReference>
<dbReference type="Gene3D" id="3.40.190.290">
    <property type="match status" value="1"/>
</dbReference>
<dbReference type="PANTHER" id="PTHR30537">
    <property type="entry name" value="HTH-TYPE TRANSCRIPTIONAL REGULATOR"/>
    <property type="match status" value="1"/>
</dbReference>
<reference evidence="6" key="1">
    <citation type="submission" date="2020-10" db="EMBL/GenBank/DDBJ databases">
        <authorList>
            <person name="Gilroy R."/>
        </authorList>
    </citation>
    <scope>NUCLEOTIDE SEQUENCE</scope>
    <source>
        <strain evidence="6">7463</strain>
    </source>
</reference>
<keyword evidence="4" id="KW-0804">Transcription</keyword>
<dbReference type="GO" id="GO:0006351">
    <property type="term" value="P:DNA-templated transcription"/>
    <property type="evidence" value="ECO:0007669"/>
    <property type="project" value="TreeGrafter"/>
</dbReference>
<dbReference type="InterPro" id="IPR005119">
    <property type="entry name" value="LysR_subst-bd"/>
</dbReference>
<evidence type="ECO:0000313" key="6">
    <source>
        <dbReference type="EMBL" id="HIU37514.1"/>
    </source>
</evidence>
<dbReference type="PANTHER" id="PTHR30537:SF5">
    <property type="entry name" value="HTH-TYPE TRANSCRIPTIONAL ACTIVATOR TTDR-RELATED"/>
    <property type="match status" value="1"/>
</dbReference>
<dbReference type="SUPFAM" id="SSF46785">
    <property type="entry name" value="Winged helix' DNA-binding domain"/>
    <property type="match status" value="1"/>
</dbReference>
<evidence type="ECO:0000259" key="5">
    <source>
        <dbReference type="PROSITE" id="PS50931"/>
    </source>
</evidence>
<dbReference type="CDD" id="cd08422">
    <property type="entry name" value="PBP2_CrgA_like"/>
    <property type="match status" value="1"/>
</dbReference>
<dbReference type="SUPFAM" id="SSF53850">
    <property type="entry name" value="Periplasmic binding protein-like II"/>
    <property type="match status" value="1"/>
</dbReference>
<evidence type="ECO:0000256" key="3">
    <source>
        <dbReference type="ARBA" id="ARBA00023125"/>
    </source>
</evidence>
<reference evidence="6" key="2">
    <citation type="journal article" date="2021" name="PeerJ">
        <title>Extensive microbial diversity within the chicken gut microbiome revealed by metagenomics and culture.</title>
        <authorList>
            <person name="Gilroy R."/>
            <person name="Ravi A."/>
            <person name="Getino M."/>
            <person name="Pursley I."/>
            <person name="Horton D.L."/>
            <person name="Alikhan N.F."/>
            <person name="Baker D."/>
            <person name="Gharbi K."/>
            <person name="Hall N."/>
            <person name="Watson M."/>
            <person name="Adriaenssens E.M."/>
            <person name="Foster-Nyarko E."/>
            <person name="Jarju S."/>
            <person name="Secka A."/>
            <person name="Antonio M."/>
            <person name="Oren A."/>
            <person name="Chaudhuri R.R."/>
            <person name="La Ragione R."/>
            <person name="Hildebrand F."/>
            <person name="Pallen M.J."/>
        </authorList>
    </citation>
    <scope>NUCLEOTIDE SEQUENCE</scope>
    <source>
        <strain evidence="6">7463</strain>
    </source>
</reference>
<proteinExistence type="inferred from homology"/>
<organism evidence="6 7">
    <name type="scientific">Candidatus Aphodousia faecigallinarum</name>
    <dbReference type="NCBI Taxonomy" id="2840677"/>
    <lineage>
        <taxon>Bacteria</taxon>
        <taxon>Pseudomonadati</taxon>
        <taxon>Pseudomonadota</taxon>
        <taxon>Betaproteobacteria</taxon>
        <taxon>Burkholderiales</taxon>
        <taxon>Sutterellaceae</taxon>
        <taxon>Sutterellaceae incertae sedis</taxon>
        <taxon>Candidatus Aphodousia</taxon>
    </lineage>
</organism>
<gene>
    <name evidence="6" type="ORF">IAC56_04510</name>
</gene>
<dbReference type="InterPro" id="IPR036390">
    <property type="entry name" value="WH_DNA-bd_sf"/>
</dbReference>
<comment type="caution">
    <text evidence="6">The sequence shown here is derived from an EMBL/GenBank/DDBJ whole genome shotgun (WGS) entry which is preliminary data.</text>
</comment>
<dbReference type="Proteomes" id="UP000824083">
    <property type="component" value="Unassembled WGS sequence"/>
</dbReference>
<protein>
    <submittedName>
        <fullName evidence="6">LysR family transcriptional regulator</fullName>
    </submittedName>
</protein>
<keyword evidence="2" id="KW-0805">Transcription regulation</keyword>
<dbReference type="Pfam" id="PF03466">
    <property type="entry name" value="LysR_substrate"/>
    <property type="match status" value="1"/>
</dbReference>
<dbReference type="PROSITE" id="PS50931">
    <property type="entry name" value="HTH_LYSR"/>
    <property type="match status" value="1"/>
</dbReference>